<comment type="similarity">
    <text evidence="2">Belongs to the metallo-dependent hydrolases superfamily. Adenosine and AMP deaminases family.</text>
</comment>
<comment type="caution">
    <text evidence="7">The sequence shown here is derived from an EMBL/GenBank/DDBJ whole genome shotgun (WGS) entry which is preliminary data.</text>
</comment>
<name>A0A9X1A6H0_9HYPH</name>
<sequence length="352" mass="39683">MDLQEFIRSIPKTELHLHLEGAINPETFLKISRKNKLEVPQFKIVSDLYRYDNLLDFLKVYSMASRSVIDADDFHLITYEALQSCANSGARYVEFFFSPHVHLECGVAYQTMLAGIFRAMDDIETDFGLISKLIPAHNREHGLERGFEFLDMVLAHRTDKVIGIGLDFDETPFPPAQFKPLFDRARQAGLHRTAHAGEGGPASNVRDSLDLLKVERIDHGYRVMEDLDLVARCRADRTVFTICPSSTVGVTIWRDLAAKDHPIRQMIEAGLTIVVAADDPPMFETDLANEYQLLATNMNLDAAALKTLALNSLEASWLDESVKRDWRASWSREIDEQIALLDAENSDALTSA</sequence>
<dbReference type="EMBL" id="JAFLWW010000001">
    <property type="protein sequence ID" value="MBT1154093.1"/>
    <property type="molecule type" value="Genomic_DNA"/>
</dbReference>
<evidence type="ECO:0000256" key="1">
    <source>
        <dbReference type="ARBA" id="ARBA00001947"/>
    </source>
</evidence>
<dbReference type="Gene3D" id="3.20.20.140">
    <property type="entry name" value="Metal-dependent hydrolases"/>
    <property type="match status" value="1"/>
</dbReference>
<dbReference type="AlphaFoldDB" id="A0A9X1A6H0"/>
<evidence type="ECO:0000256" key="4">
    <source>
        <dbReference type="ARBA" id="ARBA00022801"/>
    </source>
</evidence>
<comment type="cofactor">
    <cofactor evidence="1">
        <name>Zn(2+)</name>
        <dbReference type="ChEBI" id="CHEBI:29105"/>
    </cofactor>
</comment>
<dbReference type="Proteomes" id="UP001138921">
    <property type="component" value="Unassembled WGS sequence"/>
</dbReference>
<dbReference type="GO" id="GO:0006146">
    <property type="term" value="P:adenine catabolic process"/>
    <property type="evidence" value="ECO:0007669"/>
    <property type="project" value="TreeGrafter"/>
</dbReference>
<evidence type="ECO:0000313" key="7">
    <source>
        <dbReference type="EMBL" id="MBT1154093.1"/>
    </source>
</evidence>
<reference evidence="7" key="1">
    <citation type="journal article" date="2021" name="Microorganisms">
        <title>Phylogenomic Reconstruction and Metabolic Potential of the Genus Aminobacter.</title>
        <authorList>
            <person name="Artuso I."/>
            <person name="Turrini P."/>
            <person name="Pirolo M."/>
            <person name="Lugli G.A."/>
            <person name="Ventura M."/>
            <person name="Visca P."/>
        </authorList>
    </citation>
    <scope>NUCLEOTIDE SEQUENCE</scope>
    <source>
        <strain evidence="7">LMG 26462</strain>
    </source>
</reference>
<keyword evidence="4 7" id="KW-0378">Hydrolase</keyword>
<dbReference type="SUPFAM" id="SSF51556">
    <property type="entry name" value="Metallo-dependent hydrolases"/>
    <property type="match status" value="1"/>
</dbReference>
<evidence type="ECO:0000256" key="5">
    <source>
        <dbReference type="ARBA" id="ARBA00022833"/>
    </source>
</evidence>
<accession>A0A9X1A6H0</accession>
<evidence type="ECO:0000313" key="8">
    <source>
        <dbReference type="Proteomes" id="UP001138921"/>
    </source>
</evidence>
<dbReference type="GO" id="GO:0046872">
    <property type="term" value="F:metal ion binding"/>
    <property type="evidence" value="ECO:0007669"/>
    <property type="project" value="UniProtKB-KW"/>
</dbReference>
<dbReference type="PANTHER" id="PTHR43114">
    <property type="entry name" value="ADENINE DEAMINASE"/>
    <property type="match status" value="1"/>
</dbReference>
<feature type="domain" description="Adenosine deaminase" evidence="6">
    <location>
        <begin position="11"/>
        <end position="325"/>
    </location>
</feature>
<proteinExistence type="inferred from homology"/>
<dbReference type="GO" id="GO:0005829">
    <property type="term" value="C:cytosol"/>
    <property type="evidence" value="ECO:0007669"/>
    <property type="project" value="TreeGrafter"/>
</dbReference>
<gene>
    <name evidence="7" type="primary">add</name>
    <name evidence="7" type="ORF">J1C56_00645</name>
</gene>
<dbReference type="EC" id="3.5.4.4" evidence="7"/>
<evidence type="ECO:0000256" key="3">
    <source>
        <dbReference type="ARBA" id="ARBA00022723"/>
    </source>
</evidence>
<evidence type="ECO:0000259" key="6">
    <source>
        <dbReference type="Pfam" id="PF00962"/>
    </source>
</evidence>
<dbReference type="GO" id="GO:0000034">
    <property type="term" value="F:adenine deaminase activity"/>
    <property type="evidence" value="ECO:0007669"/>
    <property type="project" value="TreeGrafter"/>
</dbReference>
<dbReference type="GO" id="GO:0043103">
    <property type="term" value="P:hypoxanthine salvage"/>
    <property type="evidence" value="ECO:0007669"/>
    <property type="project" value="TreeGrafter"/>
</dbReference>
<dbReference type="InterPro" id="IPR001365">
    <property type="entry name" value="A_deaminase_dom"/>
</dbReference>
<reference evidence="7" key="2">
    <citation type="submission" date="2021-03" db="EMBL/GenBank/DDBJ databases">
        <authorList>
            <person name="Artuso I."/>
            <person name="Turrini P."/>
            <person name="Pirolo M."/>
            <person name="Lugli G.A."/>
            <person name="Ventura M."/>
            <person name="Visca P."/>
        </authorList>
    </citation>
    <scope>NUCLEOTIDE SEQUENCE</scope>
    <source>
        <strain evidence="7">LMG 26462</strain>
    </source>
</reference>
<keyword evidence="5" id="KW-0862">Zinc</keyword>
<keyword evidence="8" id="KW-1185">Reference proteome</keyword>
<dbReference type="InterPro" id="IPR006330">
    <property type="entry name" value="Ado/ade_deaminase"/>
</dbReference>
<keyword evidence="3" id="KW-0479">Metal-binding</keyword>
<protein>
    <submittedName>
        <fullName evidence="7">Adenosine deaminase</fullName>
        <ecNumber evidence="7">3.5.4.4</ecNumber>
    </submittedName>
</protein>
<organism evidence="7 8">
    <name type="scientific">Aminobacter anthyllidis</name>
    <dbReference type="NCBI Taxonomy" id="1035067"/>
    <lineage>
        <taxon>Bacteria</taxon>
        <taxon>Pseudomonadati</taxon>
        <taxon>Pseudomonadota</taxon>
        <taxon>Alphaproteobacteria</taxon>
        <taxon>Hyphomicrobiales</taxon>
        <taxon>Phyllobacteriaceae</taxon>
        <taxon>Aminobacter</taxon>
    </lineage>
</organism>
<dbReference type="Pfam" id="PF00962">
    <property type="entry name" value="A_deaminase"/>
    <property type="match status" value="1"/>
</dbReference>
<dbReference type="NCBIfam" id="TIGR01430">
    <property type="entry name" value="aden_deam"/>
    <property type="match status" value="1"/>
</dbReference>
<dbReference type="RefSeq" id="WP_214385101.1">
    <property type="nucleotide sequence ID" value="NZ_JAFLWW010000001.1"/>
</dbReference>
<dbReference type="PANTHER" id="PTHR43114:SF6">
    <property type="entry name" value="ADENINE DEAMINASE"/>
    <property type="match status" value="1"/>
</dbReference>
<evidence type="ECO:0000256" key="2">
    <source>
        <dbReference type="ARBA" id="ARBA00006676"/>
    </source>
</evidence>
<dbReference type="InterPro" id="IPR032466">
    <property type="entry name" value="Metal_Hydrolase"/>
</dbReference>